<dbReference type="GO" id="GO:0016579">
    <property type="term" value="P:protein deubiquitination"/>
    <property type="evidence" value="ECO:0007669"/>
    <property type="project" value="InterPro"/>
</dbReference>
<keyword evidence="4" id="KW-1185">Reference proteome</keyword>
<evidence type="ECO:0000256" key="1">
    <source>
        <dbReference type="SAM" id="MobiDB-lite"/>
    </source>
</evidence>
<feature type="compositionally biased region" description="Basic and acidic residues" evidence="1">
    <location>
        <begin position="527"/>
        <end position="539"/>
    </location>
</feature>
<dbReference type="InterPro" id="IPR028889">
    <property type="entry name" value="USP"/>
</dbReference>
<dbReference type="Pfam" id="PF00443">
    <property type="entry name" value="UCH"/>
    <property type="match status" value="1"/>
</dbReference>
<feature type="region of interest" description="Disordered" evidence="1">
    <location>
        <begin position="299"/>
        <end position="355"/>
    </location>
</feature>
<feature type="compositionally biased region" description="Basic and acidic residues" evidence="1">
    <location>
        <begin position="315"/>
        <end position="355"/>
    </location>
</feature>
<dbReference type="Gene3D" id="3.90.70.10">
    <property type="entry name" value="Cysteine proteinases"/>
    <property type="match status" value="1"/>
</dbReference>
<dbReference type="SUPFAM" id="SSF54001">
    <property type="entry name" value="Cysteine proteinases"/>
    <property type="match status" value="1"/>
</dbReference>
<dbReference type="InterPro" id="IPR038765">
    <property type="entry name" value="Papain-like_cys_pep_sf"/>
</dbReference>
<name>X6MVT2_RETFI</name>
<dbReference type="InterPro" id="IPR050164">
    <property type="entry name" value="Peptidase_C19"/>
</dbReference>
<dbReference type="Proteomes" id="UP000023152">
    <property type="component" value="Unassembled WGS sequence"/>
</dbReference>
<evidence type="ECO:0000259" key="2">
    <source>
        <dbReference type="PROSITE" id="PS50235"/>
    </source>
</evidence>
<sequence>MKTRVQHDIGELFLKLLQAIESSLEKANAKKNFLQDIYGGTTTTEKKCLDCNNSSLHVDNFIDISAPLLAHDNLESSLASMYSTEEEMCGDNAYLCAHCQRKVRAITRTRVSKLPRYLIVCLRRTDYDARRLESIKITKPFRFPFCMDMAPYVSSSDLAEYPEASLQFHLSGVVIHRGAIDNKRHLHGVSPCSSTSLFIMDNKLSMSFFFFFFFANFDTLEYHCDFHNYMIFRAQRLWEDLEEQKENHWTSSKDMLDFIKKAPEKFRCFKKKIDNSIVNEGKIANPLITLPLPKCDSGFVSSSEDEGPHSQQSHKAIDDDNNEKHKGKILDIENDHETEEKKEVSNDKDKNTEIDTETKMPAEDITKLPHWFDFNDASLYAVSLFPSHLFYRESLLLLWTSRTNTTDILIYRCANGSLPSQWPPEIPDFVKHMLEHDGEPESEDENDTIQLQLTQLTLLEEQSSEPLPPSPKIFPRRRRRGVALSIALITQNKKKCCICFLKITKYYIYQKQTKESDDNDIDNANANDKDKDNTHDTKMGGKNGSKRCYSEMVHTTDIPQEASRESEPVLKKRRPNGSNPLSSTRDSSAMSEMNEEKTVDKPSVIIKYSSKSKTLPNLHVFKTTPWSELVQRICDSTGIPESNLYVYKYLANQKPQKLECDLGKGGDSSRSTLKHLKLVNEDELLVYDSIADQCDDHDLKNSSESTTTTTTTTTTTMKRKKSLAELEYEKRKTSLMVHVSVKGEINLDDKHPSFCFYLDKHKYCLEDVWNELKNYFPSSFALESNGKGTFRFRCQNRIIRDWKQTLEKCADAQEELSEKKVTRLELRWENSKMPDEDDLIFECRYKDGDQPVGDTMKELIVKEHCTLALFKQQLMCCFEMDGYQSGDFDIRLAKKNWALGTIKDWNDVHQYNLSFRDKSLQELNFPKDDKKPSTKIILHRRLQKGQKKIIIQMECDPLTNKLVIDDALRRAICSDDINIFFPYSKKLNNANNNNSNNSNSNTDSCNNASNGTLHSAFNDLKINAGDALDDKNNSKLPEFDGVGDSIESLKKNIVDLFKFSNTKQVRLLTFEKARKPVRWHVLPDDQKVLNCAGKTVVCQLLNKAEEYNTKTHMLLFLYRRNVSKQCYHPTKYDLIVSKNLFKKIHAQFGSEFGIALEHIQLAKLHPLDHRWEELHETPTRRKKPKNNKANPANKPKRKPKPESSVDLTPSNPADTSAASCQQNEQNTDEEDDNDEFIRVVEPELFEADIIGIRDANENPENTDKWTTTYSEYKRQEYNQMRGSEEPQLYIHVSDNESNEEDEALPENE</sequence>
<reference evidence="3 4" key="1">
    <citation type="journal article" date="2013" name="Curr. Biol.">
        <title>The Genome of the Foraminiferan Reticulomyxa filosa.</title>
        <authorList>
            <person name="Glockner G."/>
            <person name="Hulsmann N."/>
            <person name="Schleicher M."/>
            <person name="Noegel A.A."/>
            <person name="Eichinger L."/>
            <person name="Gallinger C."/>
            <person name="Pawlowski J."/>
            <person name="Sierra R."/>
            <person name="Euteneuer U."/>
            <person name="Pillet L."/>
            <person name="Moustafa A."/>
            <person name="Platzer M."/>
            <person name="Groth M."/>
            <person name="Szafranski K."/>
            <person name="Schliwa M."/>
        </authorList>
    </citation>
    <scope>NUCLEOTIDE SEQUENCE [LARGE SCALE GENOMIC DNA]</scope>
</reference>
<feature type="region of interest" description="Disordered" evidence="1">
    <location>
        <begin position="1175"/>
        <end position="1234"/>
    </location>
</feature>
<gene>
    <name evidence="3" type="ORF">RFI_19377</name>
</gene>
<dbReference type="InterPro" id="IPR001394">
    <property type="entry name" value="Peptidase_C19_UCH"/>
</dbReference>
<dbReference type="PROSITE" id="PS50235">
    <property type="entry name" value="USP_3"/>
    <property type="match status" value="1"/>
</dbReference>
<evidence type="ECO:0000313" key="3">
    <source>
        <dbReference type="EMBL" id="ETO17929.1"/>
    </source>
</evidence>
<comment type="caution">
    <text evidence="3">The sequence shown here is derived from an EMBL/GenBank/DDBJ whole genome shotgun (WGS) entry which is preliminary data.</text>
</comment>
<accession>X6MVT2</accession>
<feature type="compositionally biased region" description="Polar residues" evidence="1">
    <location>
        <begin position="1205"/>
        <end position="1220"/>
    </location>
</feature>
<proteinExistence type="predicted"/>
<dbReference type="PANTHER" id="PTHR24006">
    <property type="entry name" value="UBIQUITIN CARBOXYL-TERMINAL HYDROLASE"/>
    <property type="match status" value="1"/>
</dbReference>
<dbReference type="EMBL" id="ASPP01015765">
    <property type="protein sequence ID" value="ETO17929.1"/>
    <property type="molecule type" value="Genomic_DNA"/>
</dbReference>
<feature type="domain" description="USP" evidence="2">
    <location>
        <begin position="1"/>
        <end position="236"/>
    </location>
</feature>
<feature type="compositionally biased region" description="Polar residues" evidence="1">
    <location>
        <begin position="576"/>
        <end position="591"/>
    </location>
</feature>
<keyword evidence="3" id="KW-0378">Hydrolase</keyword>
<protein>
    <submittedName>
        <fullName evidence="3">Ubiquitin carboxyl-terminal hydrolase family protein</fullName>
    </submittedName>
</protein>
<dbReference type="OrthoDB" id="47475at2759"/>
<dbReference type="GO" id="GO:0004843">
    <property type="term" value="F:cysteine-type deubiquitinase activity"/>
    <property type="evidence" value="ECO:0007669"/>
    <property type="project" value="InterPro"/>
</dbReference>
<organism evidence="3 4">
    <name type="scientific">Reticulomyxa filosa</name>
    <dbReference type="NCBI Taxonomy" id="46433"/>
    <lineage>
        <taxon>Eukaryota</taxon>
        <taxon>Sar</taxon>
        <taxon>Rhizaria</taxon>
        <taxon>Retaria</taxon>
        <taxon>Foraminifera</taxon>
        <taxon>Monothalamids</taxon>
        <taxon>Reticulomyxidae</taxon>
        <taxon>Reticulomyxa</taxon>
    </lineage>
</organism>
<evidence type="ECO:0000313" key="4">
    <source>
        <dbReference type="Proteomes" id="UP000023152"/>
    </source>
</evidence>
<feature type="region of interest" description="Disordered" evidence="1">
    <location>
        <begin position="517"/>
        <end position="598"/>
    </location>
</feature>